<feature type="transmembrane region" description="Helical" evidence="1">
    <location>
        <begin position="242"/>
        <end position="261"/>
    </location>
</feature>
<evidence type="ECO:0000259" key="2">
    <source>
        <dbReference type="Pfam" id="PF07670"/>
    </source>
</evidence>
<feature type="transmembrane region" description="Helical" evidence="1">
    <location>
        <begin position="329"/>
        <end position="351"/>
    </location>
</feature>
<gene>
    <name evidence="3" type="ORF">L21TH_1059</name>
</gene>
<keyword evidence="4" id="KW-1185">Reference proteome</keyword>
<evidence type="ECO:0000313" key="3">
    <source>
        <dbReference type="EMBL" id="EOD00888.1"/>
    </source>
</evidence>
<dbReference type="PATRIC" id="fig|1304284.3.peg.1036"/>
<reference evidence="3 4" key="1">
    <citation type="journal article" date="2015" name="Geomicrobiol. J.">
        <title>Caldisalinibacter kiritimatiensis gen. nov., sp. nov., a moderately thermohalophilic thiosulfate-reducing bacterium from a hypersaline microbial mat.</title>
        <authorList>
            <person name="Ben Hania W."/>
            <person name="Joseph M."/>
            <person name="Fiebig A."/>
            <person name="Bunk B."/>
            <person name="Klenk H.-P."/>
            <person name="Fardeau M.-L."/>
            <person name="Spring S."/>
        </authorList>
    </citation>
    <scope>NUCLEOTIDE SEQUENCE [LARGE SCALE GENOMIC DNA]</scope>
    <source>
        <strain evidence="3 4">L21-TH-D2</strain>
    </source>
</reference>
<proteinExistence type="predicted"/>
<accession>R1AUQ8</accession>
<dbReference type="Proteomes" id="UP000013378">
    <property type="component" value="Unassembled WGS sequence"/>
</dbReference>
<name>R1AUQ8_9FIRM</name>
<evidence type="ECO:0000313" key="4">
    <source>
        <dbReference type="Proteomes" id="UP000013378"/>
    </source>
</evidence>
<dbReference type="EMBL" id="ARZA01000107">
    <property type="protein sequence ID" value="EOD00888.1"/>
    <property type="molecule type" value="Genomic_DNA"/>
</dbReference>
<keyword evidence="1" id="KW-0812">Transmembrane</keyword>
<dbReference type="RefSeq" id="WP_006311098.1">
    <property type="nucleotide sequence ID" value="NZ_ARZA01000107.1"/>
</dbReference>
<organism evidence="3 4">
    <name type="scientific">Caldisalinibacter kiritimatiensis</name>
    <dbReference type="NCBI Taxonomy" id="1304284"/>
    <lineage>
        <taxon>Bacteria</taxon>
        <taxon>Bacillati</taxon>
        <taxon>Bacillota</taxon>
        <taxon>Tissierellia</taxon>
        <taxon>Tissierellales</taxon>
        <taxon>Thermohalobacteraceae</taxon>
        <taxon>Caldisalinibacter</taxon>
    </lineage>
</organism>
<dbReference type="STRING" id="1304284.L21TH_1059"/>
<feature type="transmembrane region" description="Helical" evidence="1">
    <location>
        <begin position="6"/>
        <end position="28"/>
    </location>
</feature>
<dbReference type="InterPro" id="IPR014226">
    <property type="entry name" value="Spore_IM_YlbJ"/>
</dbReference>
<protein>
    <submittedName>
        <fullName evidence="3">Membrane protein</fullName>
    </submittedName>
</protein>
<dbReference type="AlphaFoldDB" id="R1AUQ8"/>
<feature type="domain" description="Nucleoside transporter/FeoB GTPase Gate" evidence="2">
    <location>
        <begin position="1"/>
        <end position="96"/>
    </location>
</feature>
<dbReference type="eggNOG" id="COG3314">
    <property type="taxonomic scope" value="Bacteria"/>
</dbReference>
<feature type="transmembrane region" description="Helical" evidence="1">
    <location>
        <begin position="78"/>
        <end position="98"/>
    </location>
</feature>
<feature type="transmembrane region" description="Helical" evidence="1">
    <location>
        <begin position="104"/>
        <end position="126"/>
    </location>
</feature>
<dbReference type="Pfam" id="PF07670">
    <property type="entry name" value="Gate"/>
    <property type="match status" value="1"/>
</dbReference>
<evidence type="ECO:0000256" key="1">
    <source>
        <dbReference type="SAM" id="Phobius"/>
    </source>
</evidence>
<keyword evidence="1" id="KW-0472">Membrane</keyword>
<dbReference type="NCBIfam" id="TIGR02871">
    <property type="entry name" value="spore_ylbJ"/>
    <property type="match status" value="1"/>
</dbReference>
<dbReference type="InterPro" id="IPR011642">
    <property type="entry name" value="Gate_dom"/>
</dbReference>
<sequence>MLPSLLPFFILSEILIGLGIVDFIGTLLQPLMKPIFNVPGEGAFPFVMSITSGYPVGVKITSKLLCENKINKIQAQRLVSFCSTSGPLFMIGAVSIGMFHNTAIGSLIALSHYLGAITVGLIFRFYKINEGYISKAKQKYSIKDAFINLSKARKKDGRSLGELMGDSVKESIDTMLIVGGFIILYSVIIEILSLSNILDFICKLFTILFPINNTELLKGLISGMIEITNGCRIVANVNTSNLLIKISTASFIIGWSGFSIHSQSASIISKTDINLIIYMIAKFFHGLFSSLYTYILYILVFKNQVISSFNFNNYNTLNFTPSFISTLTFSIKLFLMLLISLLIISIIFFILNTIKERYNI</sequence>
<feature type="transmembrane region" description="Helical" evidence="1">
    <location>
        <begin position="174"/>
        <end position="198"/>
    </location>
</feature>
<feature type="transmembrane region" description="Helical" evidence="1">
    <location>
        <begin position="273"/>
        <end position="300"/>
    </location>
</feature>
<comment type="caution">
    <text evidence="3">The sequence shown here is derived from an EMBL/GenBank/DDBJ whole genome shotgun (WGS) entry which is preliminary data.</text>
</comment>
<keyword evidence="1" id="KW-1133">Transmembrane helix</keyword>